<evidence type="ECO:0000313" key="4">
    <source>
        <dbReference type="Proteomes" id="UP000053424"/>
    </source>
</evidence>
<keyword evidence="2" id="KW-0732">Signal</keyword>
<evidence type="ECO:0000256" key="1">
    <source>
        <dbReference type="SAM" id="MobiDB-lite"/>
    </source>
</evidence>
<proteinExistence type="predicted"/>
<dbReference type="AlphaFoldDB" id="A0A0C2YRI6"/>
<evidence type="ECO:0000313" key="3">
    <source>
        <dbReference type="EMBL" id="KIM43617.1"/>
    </source>
</evidence>
<feature type="chain" id="PRO_5002174694" description="Macrofage activating glycoprotein" evidence="2">
    <location>
        <begin position="20"/>
        <end position="351"/>
    </location>
</feature>
<accession>A0A0C2YRI6</accession>
<dbReference type="EMBL" id="KN831775">
    <property type="protein sequence ID" value="KIM43617.1"/>
    <property type="molecule type" value="Genomic_DNA"/>
</dbReference>
<dbReference type="STRING" id="686832.A0A0C2YRI6"/>
<evidence type="ECO:0000256" key="2">
    <source>
        <dbReference type="SAM" id="SignalP"/>
    </source>
</evidence>
<dbReference type="HOGENOM" id="CLU_036093_2_1_1"/>
<dbReference type="Proteomes" id="UP000053424">
    <property type="component" value="Unassembled WGS sequence"/>
</dbReference>
<reference evidence="4" key="2">
    <citation type="submission" date="2015-01" db="EMBL/GenBank/DDBJ databases">
        <title>Evolutionary Origins and Diversification of the Mycorrhizal Mutualists.</title>
        <authorList>
            <consortium name="DOE Joint Genome Institute"/>
            <consortium name="Mycorrhizal Genomics Consortium"/>
            <person name="Kohler A."/>
            <person name="Kuo A."/>
            <person name="Nagy L.G."/>
            <person name="Floudas D."/>
            <person name="Copeland A."/>
            <person name="Barry K.W."/>
            <person name="Cichocki N."/>
            <person name="Veneault-Fourrey C."/>
            <person name="LaButti K."/>
            <person name="Lindquist E.A."/>
            <person name="Lipzen A."/>
            <person name="Lundell T."/>
            <person name="Morin E."/>
            <person name="Murat C."/>
            <person name="Riley R."/>
            <person name="Ohm R."/>
            <person name="Sun H."/>
            <person name="Tunlid A."/>
            <person name="Henrissat B."/>
            <person name="Grigoriev I.V."/>
            <person name="Hibbett D.S."/>
            <person name="Martin F."/>
        </authorList>
    </citation>
    <scope>NUCLEOTIDE SEQUENCE [LARGE SCALE GENOMIC DNA]</scope>
    <source>
        <strain evidence="4">h7</strain>
    </source>
</reference>
<feature type="region of interest" description="Disordered" evidence="1">
    <location>
        <begin position="299"/>
        <end position="319"/>
    </location>
</feature>
<dbReference type="OrthoDB" id="2564904at2759"/>
<sequence length="351" mass="37482">MWKQRYPVVLSLLVSSANSQGPLPTGTVVATPLVSKHFSYPTGVPYQADTDIGGRGPQLGYNLCNSSTQNPASLCQTSLFNGLADFCVWGPPESGAVFQDVTGEMVAWCTRSGYGTRLIPDGALTGLQFLKTPDYIQINGFLDQTKVNIYTGELGGQLDPHAVDGRGNPIGGLMFSNIWGGSYTQVIEWITFMGQNMFCIKACNPASPNAAAYCAHQYDRIGCPYNAPSNVQETVFQECDADNAEFPGVYTFAGVVQTYTQPPASLGPITSIPYVPKVPASSNCRTFSSADILGSSASGVAKTTETSPKSTGTGGDSDQGVGVNSALGSQMIFIHTRHYLYVSVVFCWFFI</sequence>
<protein>
    <recommendedName>
        <fullName evidence="5">Macrofage activating glycoprotein</fullName>
    </recommendedName>
</protein>
<feature type="signal peptide" evidence="2">
    <location>
        <begin position="1"/>
        <end position="19"/>
    </location>
</feature>
<organism evidence="3 4">
    <name type="scientific">Hebeloma cylindrosporum</name>
    <dbReference type="NCBI Taxonomy" id="76867"/>
    <lineage>
        <taxon>Eukaryota</taxon>
        <taxon>Fungi</taxon>
        <taxon>Dikarya</taxon>
        <taxon>Basidiomycota</taxon>
        <taxon>Agaricomycotina</taxon>
        <taxon>Agaricomycetes</taxon>
        <taxon>Agaricomycetidae</taxon>
        <taxon>Agaricales</taxon>
        <taxon>Agaricineae</taxon>
        <taxon>Hymenogastraceae</taxon>
        <taxon>Hebeloma</taxon>
    </lineage>
</organism>
<reference evidence="3 4" key="1">
    <citation type="submission" date="2014-04" db="EMBL/GenBank/DDBJ databases">
        <authorList>
            <consortium name="DOE Joint Genome Institute"/>
            <person name="Kuo A."/>
            <person name="Gay G."/>
            <person name="Dore J."/>
            <person name="Kohler A."/>
            <person name="Nagy L.G."/>
            <person name="Floudas D."/>
            <person name="Copeland A."/>
            <person name="Barry K.W."/>
            <person name="Cichocki N."/>
            <person name="Veneault-Fourrey C."/>
            <person name="LaButti K."/>
            <person name="Lindquist E.A."/>
            <person name="Lipzen A."/>
            <person name="Lundell T."/>
            <person name="Morin E."/>
            <person name="Murat C."/>
            <person name="Sun H."/>
            <person name="Tunlid A."/>
            <person name="Henrissat B."/>
            <person name="Grigoriev I.V."/>
            <person name="Hibbett D.S."/>
            <person name="Martin F."/>
            <person name="Nordberg H.P."/>
            <person name="Cantor M.N."/>
            <person name="Hua S.X."/>
        </authorList>
    </citation>
    <scope>NUCLEOTIDE SEQUENCE [LARGE SCALE GENOMIC DNA]</scope>
    <source>
        <strain evidence="4">h7</strain>
    </source>
</reference>
<evidence type="ECO:0008006" key="5">
    <source>
        <dbReference type="Google" id="ProtNLM"/>
    </source>
</evidence>
<keyword evidence="4" id="KW-1185">Reference proteome</keyword>
<gene>
    <name evidence="3" type="ORF">M413DRAFT_443541</name>
</gene>
<feature type="compositionally biased region" description="Polar residues" evidence="1">
    <location>
        <begin position="299"/>
        <end position="311"/>
    </location>
</feature>
<name>A0A0C2YRI6_HEBCY</name>